<reference evidence="1" key="1">
    <citation type="submission" date="2022-01" db="EMBL/GenBank/DDBJ databases">
        <authorList>
            <person name="King R."/>
        </authorList>
    </citation>
    <scope>NUCLEOTIDE SEQUENCE</scope>
</reference>
<dbReference type="EMBL" id="OV725082">
    <property type="protein sequence ID" value="CAH1406512.1"/>
    <property type="molecule type" value="Genomic_DNA"/>
</dbReference>
<protein>
    <submittedName>
        <fullName evidence="1">Uncharacterized protein</fullName>
    </submittedName>
</protein>
<accession>A0A9P0MXY0</accession>
<evidence type="ECO:0000313" key="1">
    <source>
        <dbReference type="EMBL" id="CAH1406512.1"/>
    </source>
</evidence>
<name>A0A9P0MXY0_NEZVI</name>
<dbReference type="OrthoDB" id="6626941at2759"/>
<organism evidence="1 2">
    <name type="scientific">Nezara viridula</name>
    <name type="common">Southern green stink bug</name>
    <name type="synonym">Cimex viridulus</name>
    <dbReference type="NCBI Taxonomy" id="85310"/>
    <lineage>
        <taxon>Eukaryota</taxon>
        <taxon>Metazoa</taxon>
        <taxon>Ecdysozoa</taxon>
        <taxon>Arthropoda</taxon>
        <taxon>Hexapoda</taxon>
        <taxon>Insecta</taxon>
        <taxon>Pterygota</taxon>
        <taxon>Neoptera</taxon>
        <taxon>Paraneoptera</taxon>
        <taxon>Hemiptera</taxon>
        <taxon>Heteroptera</taxon>
        <taxon>Panheteroptera</taxon>
        <taxon>Pentatomomorpha</taxon>
        <taxon>Pentatomoidea</taxon>
        <taxon>Pentatomidae</taxon>
        <taxon>Pentatominae</taxon>
        <taxon>Nezara</taxon>
    </lineage>
</organism>
<dbReference type="AlphaFoldDB" id="A0A9P0MXY0"/>
<evidence type="ECO:0000313" key="2">
    <source>
        <dbReference type="Proteomes" id="UP001152798"/>
    </source>
</evidence>
<proteinExistence type="predicted"/>
<dbReference type="Proteomes" id="UP001152798">
    <property type="component" value="Chromosome 6"/>
</dbReference>
<sequence length="202" mass="22617">MLAFVVVMTVAVAGPILLADKSAQIPLHKFYQVDKVELDTLLALPPPEITRDIERRKRAEDMSGMPMPIPPRLQPPPYIFVLPATTPGHNSVYVLQSETEKEKLGLSTAKQPDVACHICPIELERHKVLSSNKIESCCGSLLEPVDPYPNAQKEIKKRVNFGNIYSYKWEFKRQNKGKISGSLELPRLKTSLTGSKASKKRL</sequence>
<gene>
    <name evidence="1" type="ORF">NEZAVI_LOCUS14432</name>
</gene>
<keyword evidence="2" id="KW-1185">Reference proteome</keyword>